<feature type="region of interest" description="Disordered" evidence="1">
    <location>
        <begin position="1"/>
        <end position="77"/>
    </location>
</feature>
<dbReference type="EMBL" id="CP066775">
    <property type="protein sequence ID" value="QQL49993.1"/>
    <property type="molecule type" value="Genomic_DNA"/>
</dbReference>
<dbReference type="Proteomes" id="UP000429232">
    <property type="component" value="Chromosome"/>
</dbReference>
<gene>
    <name evidence="2" type="ORF">GO620_000650</name>
</gene>
<dbReference type="KEGG" id="mgik:GO620_000650"/>
<proteinExistence type="predicted"/>
<sequence>MTTQVQNPQEDQVNFDNAVNQHTLTTNPEASDQDENINSDEDSVDPETHESGTDEHEPATAEADGEDAAGEQPVQAS</sequence>
<evidence type="ECO:0000313" key="2">
    <source>
        <dbReference type="EMBL" id="QQL49993.1"/>
    </source>
</evidence>
<feature type="compositionally biased region" description="Polar residues" evidence="1">
    <location>
        <begin position="1"/>
        <end position="30"/>
    </location>
</feature>
<dbReference type="RefSeq" id="WP_157523302.1">
    <property type="nucleotide sequence ID" value="NZ_CP066775.1"/>
</dbReference>
<name>A0A6I4HVN9_9SPHI</name>
<feature type="compositionally biased region" description="Acidic residues" evidence="1">
    <location>
        <begin position="31"/>
        <end position="45"/>
    </location>
</feature>
<protein>
    <submittedName>
        <fullName evidence="2">Uncharacterized protein</fullName>
    </submittedName>
</protein>
<keyword evidence="3" id="KW-1185">Reference proteome</keyword>
<feature type="compositionally biased region" description="Basic and acidic residues" evidence="1">
    <location>
        <begin position="46"/>
        <end position="59"/>
    </location>
</feature>
<organism evidence="2 3">
    <name type="scientific">Mucilaginibacter ginkgonis</name>
    <dbReference type="NCBI Taxonomy" id="2682091"/>
    <lineage>
        <taxon>Bacteria</taxon>
        <taxon>Pseudomonadati</taxon>
        <taxon>Bacteroidota</taxon>
        <taxon>Sphingobacteriia</taxon>
        <taxon>Sphingobacteriales</taxon>
        <taxon>Sphingobacteriaceae</taxon>
        <taxon>Mucilaginibacter</taxon>
    </lineage>
</organism>
<accession>A0A6I4HVN9</accession>
<reference evidence="2 3" key="1">
    <citation type="submission" date="2020-12" db="EMBL/GenBank/DDBJ databases">
        <title>HMF7856_wgs.fasta genome submission.</title>
        <authorList>
            <person name="Kang H."/>
            <person name="Kim H."/>
            <person name="Joh K."/>
        </authorList>
    </citation>
    <scope>NUCLEOTIDE SEQUENCE [LARGE SCALE GENOMIC DNA]</scope>
    <source>
        <strain evidence="2 3">HMF7856</strain>
    </source>
</reference>
<evidence type="ECO:0000313" key="3">
    <source>
        <dbReference type="Proteomes" id="UP000429232"/>
    </source>
</evidence>
<dbReference type="AlphaFoldDB" id="A0A6I4HVN9"/>
<evidence type="ECO:0000256" key="1">
    <source>
        <dbReference type="SAM" id="MobiDB-lite"/>
    </source>
</evidence>